<protein>
    <submittedName>
        <fullName evidence="1">Uncharacterized protein</fullName>
    </submittedName>
</protein>
<comment type="caution">
    <text evidence="1">The sequence shown here is derived from an EMBL/GenBank/DDBJ whole genome shotgun (WGS) entry which is preliminary data.</text>
</comment>
<dbReference type="Proteomes" id="UP000826271">
    <property type="component" value="Unassembled WGS sequence"/>
</dbReference>
<evidence type="ECO:0000313" key="1">
    <source>
        <dbReference type="EMBL" id="KAG8386164.1"/>
    </source>
</evidence>
<name>A0AAV6Y0F1_9LAMI</name>
<reference evidence="1" key="1">
    <citation type="submission" date="2019-10" db="EMBL/GenBank/DDBJ databases">
        <authorList>
            <person name="Zhang R."/>
            <person name="Pan Y."/>
            <person name="Wang J."/>
            <person name="Ma R."/>
            <person name="Yu S."/>
        </authorList>
    </citation>
    <scope>NUCLEOTIDE SEQUENCE</scope>
    <source>
        <strain evidence="1">LA-IB0</strain>
        <tissue evidence="1">Leaf</tissue>
    </source>
</reference>
<gene>
    <name evidence="1" type="ORF">BUALT_Bualt03G0120600</name>
</gene>
<organism evidence="1 2">
    <name type="scientific">Buddleja alternifolia</name>
    <dbReference type="NCBI Taxonomy" id="168488"/>
    <lineage>
        <taxon>Eukaryota</taxon>
        <taxon>Viridiplantae</taxon>
        <taxon>Streptophyta</taxon>
        <taxon>Embryophyta</taxon>
        <taxon>Tracheophyta</taxon>
        <taxon>Spermatophyta</taxon>
        <taxon>Magnoliopsida</taxon>
        <taxon>eudicotyledons</taxon>
        <taxon>Gunneridae</taxon>
        <taxon>Pentapetalae</taxon>
        <taxon>asterids</taxon>
        <taxon>lamiids</taxon>
        <taxon>Lamiales</taxon>
        <taxon>Scrophulariaceae</taxon>
        <taxon>Buddlejeae</taxon>
        <taxon>Buddleja</taxon>
    </lineage>
</organism>
<proteinExistence type="predicted"/>
<dbReference type="AlphaFoldDB" id="A0AAV6Y0F1"/>
<accession>A0AAV6Y0F1</accession>
<keyword evidence="2" id="KW-1185">Reference proteome</keyword>
<dbReference type="EMBL" id="WHWC01000003">
    <property type="protein sequence ID" value="KAG8386164.1"/>
    <property type="molecule type" value="Genomic_DNA"/>
</dbReference>
<sequence>MRYEKITSMRCRVKNNSLFSEKKNRQRLNLKRRGGTGDSIFLWKDPWHPLGVLEGTFPLGSRQLGLNAQFRLNAVIENGEWTAHGAYSSESAREFLRDKEEKKSCANEVAKQAIEIVKNRLVTLKLKDSIQSLVLRKVWKIAW</sequence>
<evidence type="ECO:0000313" key="2">
    <source>
        <dbReference type="Proteomes" id="UP000826271"/>
    </source>
</evidence>